<gene>
    <name evidence="1" type="ORF">Pth03_63180</name>
</gene>
<dbReference type="EMBL" id="BOOR01000057">
    <property type="protein sequence ID" value="GII57929.1"/>
    <property type="molecule type" value="Genomic_DNA"/>
</dbReference>
<accession>A0A8J3VBD1</accession>
<reference evidence="1" key="1">
    <citation type="submission" date="2021-01" db="EMBL/GenBank/DDBJ databases">
        <title>Whole genome shotgun sequence of Planotetraspora thailandica NBRC 104271.</title>
        <authorList>
            <person name="Komaki H."/>
            <person name="Tamura T."/>
        </authorList>
    </citation>
    <scope>NUCLEOTIDE SEQUENCE</scope>
    <source>
        <strain evidence="1">NBRC 104271</strain>
    </source>
</reference>
<protein>
    <submittedName>
        <fullName evidence="1">Uncharacterized protein</fullName>
    </submittedName>
</protein>
<evidence type="ECO:0000313" key="2">
    <source>
        <dbReference type="Proteomes" id="UP000605992"/>
    </source>
</evidence>
<evidence type="ECO:0000313" key="1">
    <source>
        <dbReference type="EMBL" id="GII57929.1"/>
    </source>
</evidence>
<organism evidence="1 2">
    <name type="scientific">Planotetraspora thailandica</name>
    <dbReference type="NCBI Taxonomy" id="487172"/>
    <lineage>
        <taxon>Bacteria</taxon>
        <taxon>Bacillati</taxon>
        <taxon>Actinomycetota</taxon>
        <taxon>Actinomycetes</taxon>
        <taxon>Streptosporangiales</taxon>
        <taxon>Streptosporangiaceae</taxon>
        <taxon>Planotetraspora</taxon>
    </lineage>
</organism>
<keyword evidence="2" id="KW-1185">Reference proteome</keyword>
<comment type="caution">
    <text evidence="1">The sequence shown here is derived from an EMBL/GenBank/DDBJ whole genome shotgun (WGS) entry which is preliminary data.</text>
</comment>
<dbReference type="Proteomes" id="UP000605992">
    <property type="component" value="Unassembled WGS sequence"/>
</dbReference>
<name>A0A8J3VBD1_9ACTN</name>
<dbReference type="AlphaFoldDB" id="A0A8J3VBD1"/>
<sequence>MGEERYLGSVVEAELDLATWCRRSSARLPYGSMLGRHSKRTLGECPALGGESGIKAQ</sequence>
<proteinExistence type="predicted"/>